<dbReference type="Proteomes" id="UP000507536">
    <property type="component" value="Chromosome 14"/>
</dbReference>
<dbReference type="AlphaFoldDB" id="A0A1C6YMR8"/>
<reference evidence="2 3" key="1">
    <citation type="submission" date="2016-08" db="EMBL/GenBank/DDBJ databases">
        <authorList>
            <consortium name="Pathogen Informatics"/>
        </authorList>
    </citation>
    <scope>NUCLEOTIDE SEQUENCE [LARGE SCALE GENOMIC DNA]</scope>
    <source>
        <strain evidence="2 3">DS</strain>
    </source>
</reference>
<proteinExistence type="predicted"/>
<evidence type="ECO:0000256" key="1">
    <source>
        <dbReference type="SAM" id="MobiDB-lite"/>
    </source>
</evidence>
<gene>
    <name evidence="2" type="ORF">PCHDS_000438100</name>
</gene>
<accession>A0A1C6YMR8</accession>
<evidence type="ECO:0000313" key="2">
    <source>
        <dbReference type="EMBL" id="SCM24692.1"/>
    </source>
</evidence>
<protein>
    <submittedName>
        <fullName evidence="2">Uncharacterized protein</fullName>
    </submittedName>
</protein>
<dbReference type="EMBL" id="LT608194">
    <property type="protein sequence ID" value="SCM24692.1"/>
    <property type="molecule type" value="Genomic_DNA"/>
</dbReference>
<sequence>MIFKMNKKEKKKELIRYTLSELQKSKLYISEKISCDIKCEKIEKSEESYHEILDSINKKIIDYNNYLKKLDTKNEIYDDSDQKRFVKNKVKGNILQEYIKGNNNNKIHTRSDLYKVQKREIVGYTTKGNAIIINNENFDNIFKNYNDVINDQKKKTFTKKNKSIHNDNKKNKSNCPNDIKQTENDEEGNEYNYLSEQSCSSSSIISLNSFVQREKIKRINKNREAFAKHKYQDNSFVTHQLYSCSDCSSTSFDWYEDQYDSIFYYTNALNQYKHLKKNKSFLKIKKDELMDHDETDHKKLFNDNLIKKDIIERKKHIDEATELADYIVKENSIPDKSPFFNYIYFKYQGKDKDKYYPVFVNTINGKKKMCNLKKLNKSNSKNSQGRGINKYELDTSLFSYKDEKLIPSVENIIIDKRHIFQNYKNLRRQLFENGELNYSIDKTVHSLEKLSNMKRHIMKEVKYNEHFENFIQKNREFITKERESAIKKLYESEKIKLKVKIIGTNGREIKNKSLDNVLINKNKTFGDLAKNLGQSFKLPEEDIDNIKVFFDGDLCDKNLTFNDEELGLEDGFQIDVKFPLTVDPNGSDDSNFSDESYVLFLPDSYIID</sequence>
<name>A0A1C6YMR8_PLACE</name>
<evidence type="ECO:0000313" key="3">
    <source>
        <dbReference type="Proteomes" id="UP000507536"/>
    </source>
</evidence>
<organism evidence="2 3">
    <name type="scientific">Plasmodium chabaudi adami</name>
    <dbReference type="NCBI Taxonomy" id="5826"/>
    <lineage>
        <taxon>Eukaryota</taxon>
        <taxon>Sar</taxon>
        <taxon>Alveolata</taxon>
        <taxon>Apicomplexa</taxon>
        <taxon>Aconoidasida</taxon>
        <taxon>Haemosporida</taxon>
        <taxon>Plasmodiidae</taxon>
        <taxon>Plasmodium</taxon>
        <taxon>Plasmodium (Vinckeia)</taxon>
    </lineage>
</organism>
<feature type="region of interest" description="Disordered" evidence="1">
    <location>
        <begin position="158"/>
        <end position="187"/>
    </location>
</feature>